<organism evidence="1 2">
    <name type="scientific">Camellia lanceoleosa</name>
    <dbReference type="NCBI Taxonomy" id="1840588"/>
    <lineage>
        <taxon>Eukaryota</taxon>
        <taxon>Viridiplantae</taxon>
        <taxon>Streptophyta</taxon>
        <taxon>Embryophyta</taxon>
        <taxon>Tracheophyta</taxon>
        <taxon>Spermatophyta</taxon>
        <taxon>Magnoliopsida</taxon>
        <taxon>eudicotyledons</taxon>
        <taxon>Gunneridae</taxon>
        <taxon>Pentapetalae</taxon>
        <taxon>asterids</taxon>
        <taxon>Ericales</taxon>
        <taxon>Theaceae</taxon>
        <taxon>Camellia</taxon>
    </lineage>
</organism>
<protein>
    <submittedName>
        <fullName evidence="1">G-type lectin S-receptor-like serine/threonine-protein kinase</fullName>
    </submittedName>
</protein>
<gene>
    <name evidence="1" type="ORF">LOK49_LG07G02373</name>
</gene>
<accession>A0ACC0H6E2</accession>
<reference evidence="1 2" key="1">
    <citation type="journal article" date="2022" name="Plant J.">
        <title>Chromosome-level genome of Camellia lanceoleosa provides a valuable resource for understanding genome evolution and self-incompatibility.</title>
        <authorList>
            <person name="Gong W."/>
            <person name="Xiao S."/>
            <person name="Wang L."/>
            <person name="Liao Z."/>
            <person name="Chang Y."/>
            <person name="Mo W."/>
            <person name="Hu G."/>
            <person name="Li W."/>
            <person name="Zhao G."/>
            <person name="Zhu H."/>
            <person name="Hu X."/>
            <person name="Ji K."/>
            <person name="Xiang X."/>
            <person name="Song Q."/>
            <person name="Yuan D."/>
            <person name="Jin S."/>
            <person name="Zhang L."/>
        </authorList>
    </citation>
    <scope>NUCLEOTIDE SEQUENCE [LARGE SCALE GENOMIC DNA]</scope>
    <source>
        <strain evidence="1">SQ_2022a</strain>
    </source>
</reference>
<evidence type="ECO:0000313" key="1">
    <source>
        <dbReference type="EMBL" id="KAI8008307.1"/>
    </source>
</evidence>
<name>A0ACC0H6E2_9ERIC</name>
<sequence>MCPVMKENGAYTTTAAAAAVIFSYNFHSNFTPPSTIFLIFGILLLLGPSIFCLAAAAITARDTITPGNPIRDIYNETLISAGKKFQLGFFSPMGESGYPRYIGIWYYMLKPQTIVWVANRDSPLFSRTGVLTVAEDDGNVNLKVMDENSTHFSTDLKISPSLFNGTTVKLLDSGNLVLSDDLSGVLWQSFYHPTDTFLPGMMMDDNLKLTSMNGVNDPASGNFTFGKDQSTYIIQKRSEKYWICGGSGIFDSSDQKLEYKILPLLSNSTNGKNKTLYGKNITILPVLIGNMTRLVMSYSGELKLFNWDNGQWSLIGSEPRDKCSVYNACGDFGSCNSENSGYCKCLPGFEPTSPDEWNSSEFSSGCTRKTPTCLTDKKNYTFLKLKMMKVEDPESTFEKISEEDCENECVGDCKCQAYSYIASSVDPQRVTSTNSFGCRIWTSILRNLHEDTKGAHNLSVRVARTDIESTSRDCEPCGANILPYPLRTGQNCGDPMYNNFLCNKSAGQVEFQESSGIYRVTSINPDNLTFIIELTDTVKNADICRANNFHVSPSLPYKVIGSSCNAGLAVEICWDPAPQPTCTSLEDCKDWPNSSCDTTADGKRRCLCNANYQWDGLKLNCTTHGQGKMNSFSFVIHFMVVMILVVLICIGGYIWYKSRKLKQRQESRESIQRNQALRLFDTERRVKNLIDSGTTVHCMNWFGDLVDLKGNDYHGKDLYVRLHGSDQVADGKFKHRSRSLIAIAAAAISAGLLLISSFGYVLRMRRLRSQGITTSQIRAIY</sequence>
<evidence type="ECO:0000313" key="2">
    <source>
        <dbReference type="Proteomes" id="UP001060215"/>
    </source>
</evidence>
<keyword evidence="2" id="KW-1185">Reference proteome</keyword>
<dbReference type="EMBL" id="CM045764">
    <property type="protein sequence ID" value="KAI8008307.1"/>
    <property type="molecule type" value="Genomic_DNA"/>
</dbReference>
<dbReference type="Proteomes" id="UP001060215">
    <property type="component" value="Chromosome 7"/>
</dbReference>
<comment type="caution">
    <text evidence="1">The sequence shown here is derived from an EMBL/GenBank/DDBJ whole genome shotgun (WGS) entry which is preliminary data.</text>
</comment>
<proteinExistence type="predicted"/>